<sequence length="170" mass="19255">MIMIMIINSLNETKIIDTKYFMLISTEIHKACKFVSRMVSISLTVNTLLSVGIACLCFVTMEARPTDQDGDLSELIRSYYVDNYSDISNGLTDGNDLKNSQIKENIVPYISQVRPEVRRHRIKRLGIAGHENIDMILNHLKSSRQNRFRPALSVGGSFANLRNMMSKAGR</sequence>
<accession>A0A8B6BG88</accession>
<evidence type="ECO:0000313" key="2">
    <source>
        <dbReference type="Proteomes" id="UP000596742"/>
    </source>
</evidence>
<gene>
    <name evidence="1" type="ORF">MGAL_10B024005</name>
</gene>
<dbReference type="AlphaFoldDB" id="A0A8B6BG88"/>
<proteinExistence type="predicted"/>
<dbReference type="OrthoDB" id="6101026at2759"/>
<name>A0A8B6BG88_MYTGA</name>
<keyword evidence="2" id="KW-1185">Reference proteome</keyword>
<reference evidence="1" key="1">
    <citation type="submission" date="2018-11" db="EMBL/GenBank/DDBJ databases">
        <authorList>
            <person name="Alioto T."/>
            <person name="Alioto T."/>
        </authorList>
    </citation>
    <scope>NUCLEOTIDE SEQUENCE</scope>
</reference>
<dbReference type="EMBL" id="UYJE01000129">
    <property type="protein sequence ID" value="VDH90343.1"/>
    <property type="molecule type" value="Genomic_DNA"/>
</dbReference>
<organism evidence="1 2">
    <name type="scientific">Mytilus galloprovincialis</name>
    <name type="common">Mediterranean mussel</name>
    <dbReference type="NCBI Taxonomy" id="29158"/>
    <lineage>
        <taxon>Eukaryota</taxon>
        <taxon>Metazoa</taxon>
        <taxon>Spiralia</taxon>
        <taxon>Lophotrochozoa</taxon>
        <taxon>Mollusca</taxon>
        <taxon>Bivalvia</taxon>
        <taxon>Autobranchia</taxon>
        <taxon>Pteriomorphia</taxon>
        <taxon>Mytilida</taxon>
        <taxon>Mytiloidea</taxon>
        <taxon>Mytilidae</taxon>
        <taxon>Mytilinae</taxon>
        <taxon>Mytilus</taxon>
    </lineage>
</organism>
<comment type="caution">
    <text evidence="1">The sequence shown here is derived from an EMBL/GenBank/DDBJ whole genome shotgun (WGS) entry which is preliminary data.</text>
</comment>
<evidence type="ECO:0000313" key="1">
    <source>
        <dbReference type="EMBL" id="VDH90343.1"/>
    </source>
</evidence>
<dbReference type="Proteomes" id="UP000596742">
    <property type="component" value="Unassembled WGS sequence"/>
</dbReference>
<protein>
    <submittedName>
        <fullName evidence="1">Uncharacterized protein</fullName>
    </submittedName>
</protein>